<dbReference type="Pfam" id="PF00082">
    <property type="entry name" value="Peptidase_S8"/>
    <property type="match status" value="1"/>
</dbReference>
<evidence type="ECO:0000256" key="2">
    <source>
        <dbReference type="SAM" id="SignalP"/>
    </source>
</evidence>
<evidence type="ECO:0000313" key="5">
    <source>
        <dbReference type="Proteomes" id="UP000006671"/>
    </source>
</evidence>
<accession>D2VJS1</accession>
<dbReference type="Proteomes" id="UP000006671">
    <property type="component" value="Unassembled WGS sequence"/>
</dbReference>
<gene>
    <name evidence="4" type="ORF">NAEGRDRAFT_80216</name>
</gene>
<sequence>MSSKPFELFGLLCILFFQCMLWSVTLAASNVDGLQLQLDESNYLTKSLDETFRMNGGILRGEENLKRLGMKALDDIYQKNMFTLSSLQNIRNINEIRRNYLHYSNPFIHNNKERNVDHSSLGDYNFHILFKCRNVEKPILLRNSMDESLLESGKVSHLAMNTFSMRASLENVKDLLSNDNIEWIGQIDPIFKFHIGEFQDQELLETQSQESSESTKSQQETPIQFISMTILLEMNQEIETVSEQLRHFTQSINNGQLIISKLVEHSESIAITVRKDHALAIAYEIGKLSSVIWIEPMHANYEMNKYSKRIINYGSDAVPEQGKSYFNGLTGKDEVITVVDGTFDTLSCFFYDPNEKVEQIRTLNESNINLSSNHRKVKMHFGLIDLNSNDYDHGTHVAATVAGYSSIPELYDYRGIASEAKLALVQLGCAKPGGCTCDSIPGCACKSYANSTCPQRRGATYQPLEPHKSVHIFTYEMMNSRIQTNSWGGGTSYNLYAMYTDRYIWQHKDLIVLFSAGNSGNDGFKSIGAQAQTKNGLAVGASHNSFQARREHELMFKQPPALDDIRKEILASLNCSVAVEECAFFMTDFNVCSTDGFCARSNISYATGNCGCAAGASGDRFCGKCVFDSLNTKGLQIDSMATFSSRGPTPDLRIKPDVNAPGADVLSARSYSSTKYSPRLTCSDTYKSPVDAIRATRGTRLV</sequence>
<dbReference type="GeneID" id="8854518"/>
<comment type="similarity">
    <text evidence="1">Belongs to the peptidase S8 family.</text>
</comment>
<dbReference type="EMBL" id="GG738876">
    <property type="protein sequence ID" value="EFC43081.1"/>
    <property type="molecule type" value="Genomic_DNA"/>
</dbReference>
<evidence type="ECO:0000256" key="1">
    <source>
        <dbReference type="PROSITE-ProRule" id="PRU01240"/>
    </source>
</evidence>
<comment type="caution">
    <text evidence="1">Lacks conserved residue(s) required for the propagation of feature annotation.</text>
</comment>
<feature type="signal peptide" evidence="2">
    <location>
        <begin position="1"/>
        <end position="27"/>
    </location>
</feature>
<dbReference type="CDD" id="cd04842">
    <property type="entry name" value="Peptidases_S8_Kp43_protease"/>
    <property type="match status" value="1"/>
</dbReference>
<name>D2VJS1_NAEGR</name>
<dbReference type="PANTHER" id="PTHR43399">
    <property type="entry name" value="SUBTILISIN-RELATED"/>
    <property type="match status" value="1"/>
</dbReference>
<dbReference type="InterPro" id="IPR051048">
    <property type="entry name" value="Peptidase_S8/S53_subtilisin"/>
</dbReference>
<reference evidence="4 5" key="1">
    <citation type="journal article" date="2010" name="Cell">
        <title>The genome of Naegleria gruberi illuminates early eukaryotic versatility.</title>
        <authorList>
            <person name="Fritz-Laylin L.K."/>
            <person name="Prochnik S.E."/>
            <person name="Ginger M.L."/>
            <person name="Dacks J.B."/>
            <person name="Carpenter M.L."/>
            <person name="Field M.C."/>
            <person name="Kuo A."/>
            <person name="Paredez A."/>
            <person name="Chapman J."/>
            <person name="Pham J."/>
            <person name="Shu S."/>
            <person name="Neupane R."/>
            <person name="Cipriano M."/>
            <person name="Mancuso J."/>
            <person name="Tu H."/>
            <person name="Salamov A."/>
            <person name="Lindquist E."/>
            <person name="Shapiro H."/>
            <person name="Lucas S."/>
            <person name="Grigoriev I.V."/>
            <person name="Cande W.Z."/>
            <person name="Fulton C."/>
            <person name="Rokhsar D.S."/>
            <person name="Dawson S.C."/>
        </authorList>
    </citation>
    <scope>NUCLEOTIDE SEQUENCE [LARGE SCALE GENOMIC DNA]</scope>
    <source>
        <strain evidence="4 5">NEG-M</strain>
    </source>
</reference>
<dbReference type="InterPro" id="IPR036852">
    <property type="entry name" value="Peptidase_S8/S53_dom_sf"/>
</dbReference>
<evidence type="ECO:0000259" key="3">
    <source>
        <dbReference type="Pfam" id="PF00082"/>
    </source>
</evidence>
<keyword evidence="5" id="KW-1185">Reference proteome</keyword>
<dbReference type="PANTHER" id="PTHR43399:SF5">
    <property type="entry name" value="PEPTIDASE S8 FAMILY WITH PROTEASE-ASSOCIATED DOMAIN"/>
    <property type="match status" value="1"/>
</dbReference>
<proteinExistence type="inferred from homology"/>
<dbReference type="RefSeq" id="XP_002675825.1">
    <property type="nucleotide sequence ID" value="XM_002675779.1"/>
</dbReference>
<feature type="chain" id="PRO_5003037611" evidence="2">
    <location>
        <begin position="28"/>
        <end position="702"/>
    </location>
</feature>
<dbReference type="SUPFAM" id="SSF52743">
    <property type="entry name" value="Subtilisin-like"/>
    <property type="match status" value="1"/>
</dbReference>
<keyword evidence="2" id="KW-0732">Signal</keyword>
<dbReference type="GO" id="GO:0004252">
    <property type="term" value="F:serine-type endopeptidase activity"/>
    <property type="evidence" value="ECO:0007669"/>
    <property type="project" value="InterPro"/>
</dbReference>
<feature type="domain" description="Peptidase S8/S53" evidence="3">
    <location>
        <begin position="331"/>
        <end position="679"/>
    </location>
</feature>
<dbReference type="GO" id="GO:0006508">
    <property type="term" value="P:proteolysis"/>
    <property type="evidence" value="ECO:0007669"/>
    <property type="project" value="InterPro"/>
</dbReference>
<dbReference type="KEGG" id="ngr:NAEGRDRAFT_80216"/>
<dbReference type="AlphaFoldDB" id="D2VJS1"/>
<protein>
    <submittedName>
        <fullName evidence="4">Predicted protein</fullName>
    </submittedName>
</protein>
<evidence type="ECO:0000313" key="4">
    <source>
        <dbReference type="EMBL" id="EFC43081.1"/>
    </source>
</evidence>
<dbReference type="InterPro" id="IPR000209">
    <property type="entry name" value="Peptidase_S8/S53_dom"/>
</dbReference>
<dbReference type="OrthoDB" id="509353at2759"/>
<dbReference type="VEuPathDB" id="AmoebaDB:NAEGRDRAFT_80216"/>
<dbReference type="PROSITE" id="PS51892">
    <property type="entry name" value="SUBTILASE"/>
    <property type="match status" value="1"/>
</dbReference>
<dbReference type="InParanoid" id="D2VJS1"/>
<dbReference type="InterPro" id="IPR034058">
    <property type="entry name" value="TagA/B/C/D_pept_dom"/>
</dbReference>
<organism evidence="5">
    <name type="scientific">Naegleria gruberi</name>
    <name type="common">Amoeba</name>
    <dbReference type="NCBI Taxonomy" id="5762"/>
    <lineage>
        <taxon>Eukaryota</taxon>
        <taxon>Discoba</taxon>
        <taxon>Heterolobosea</taxon>
        <taxon>Tetramitia</taxon>
        <taxon>Eutetramitia</taxon>
        <taxon>Vahlkampfiidae</taxon>
        <taxon>Naegleria</taxon>
    </lineage>
</organism>
<dbReference type="Gene3D" id="3.40.50.200">
    <property type="entry name" value="Peptidase S8/S53 domain"/>
    <property type="match status" value="1"/>
</dbReference>